<gene>
    <name evidence="14" type="ORF">DGYR_LOCUS2952</name>
</gene>
<keyword evidence="10" id="KW-1015">Disulfide bond</keyword>
<dbReference type="AlphaFoldDB" id="A0A7I8VCI4"/>
<dbReference type="SMART" id="SM00631">
    <property type="entry name" value="Zn_pept"/>
    <property type="match status" value="1"/>
</dbReference>
<evidence type="ECO:0000256" key="8">
    <source>
        <dbReference type="ARBA" id="ARBA00022833"/>
    </source>
</evidence>
<dbReference type="InterPro" id="IPR003146">
    <property type="entry name" value="M14A_act_pep"/>
</dbReference>
<feature type="signal peptide" evidence="12">
    <location>
        <begin position="1"/>
        <end position="16"/>
    </location>
</feature>
<dbReference type="FunFam" id="3.40.630.10:FF:000084">
    <property type="entry name" value="Carboxypeptidase B2"/>
    <property type="match status" value="1"/>
</dbReference>
<accession>A0A7I8VCI4</accession>
<keyword evidence="3" id="KW-0121">Carboxypeptidase</keyword>
<dbReference type="InterPro" id="IPR057247">
    <property type="entry name" value="CARBOXYPEPT_ZN_2"/>
</dbReference>
<sequence length="359" mass="40335">MQTFNVILMLFAAVSAQQPNYEGYQVLSAIPENDSHLKLLKDLNVKDGLDFLKISTRFETPAEFLVPRDQIENVFERLSINGLKYNIISSNVAEDLKKSFQLRNDEPRVFGLDKYNTFEDILSGLDDLLLKCPSSASCVLEDIGLTPENKPIRLFKIVKPSQRKIVWFDSAIHAREWLAPATNLKLLDAILSQEDPNAVSLLNKYDFYFLIIMNPDGYSFSWESPDNRLWRKNRTPNPGSVCRGTDLNRNFDVNWMNDGTSTEPCSDVFGGSSAASETETQNVQNYLRSIGSRVIALTSIHSTAQMILLPYGHTDSNEECAIPADHEKQLAAGNAFADAIENTYDTIWERGTGCSTICK</sequence>
<dbReference type="GO" id="GO:0008270">
    <property type="term" value="F:zinc ion binding"/>
    <property type="evidence" value="ECO:0007669"/>
    <property type="project" value="InterPro"/>
</dbReference>
<dbReference type="EMBL" id="CAJFCJ010000005">
    <property type="protein sequence ID" value="CAD5114061.1"/>
    <property type="molecule type" value="Genomic_DNA"/>
</dbReference>
<dbReference type="Proteomes" id="UP000549394">
    <property type="component" value="Unassembled WGS sequence"/>
</dbReference>
<dbReference type="Pfam" id="PF00246">
    <property type="entry name" value="Peptidase_M14"/>
    <property type="match status" value="1"/>
</dbReference>
<dbReference type="PROSITE" id="PS00133">
    <property type="entry name" value="CARBOXYPEPT_ZN_2"/>
    <property type="match status" value="1"/>
</dbReference>
<evidence type="ECO:0000256" key="2">
    <source>
        <dbReference type="ARBA" id="ARBA00005988"/>
    </source>
</evidence>
<organism evidence="14 15">
    <name type="scientific">Dimorphilus gyrociliatus</name>
    <dbReference type="NCBI Taxonomy" id="2664684"/>
    <lineage>
        <taxon>Eukaryota</taxon>
        <taxon>Metazoa</taxon>
        <taxon>Spiralia</taxon>
        <taxon>Lophotrochozoa</taxon>
        <taxon>Annelida</taxon>
        <taxon>Polychaeta</taxon>
        <taxon>Polychaeta incertae sedis</taxon>
        <taxon>Dinophilidae</taxon>
        <taxon>Dimorphilus</taxon>
    </lineage>
</organism>
<dbReference type="GO" id="GO:0005615">
    <property type="term" value="C:extracellular space"/>
    <property type="evidence" value="ECO:0007669"/>
    <property type="project" value="TreeGrafter"/>
</dbReference>
<evidence type="ECO:0000259" key="13">
    <source>
        <dbReference type="PROSITE" id="PS52035"/>
    </source>
</evidence>
<evidence type="ECO:0000256" key="6">
    <source>
        <dbReference type="ARBA" id="ARBA00022729"/>
    </source>
</evidence>
<dbReference type="Gene3D" id="3.30.70.340">
    <property type="entry name" value="Metallocarboxypeptidase-like"/>
    <property type="match status" value="1"/>
</dbReference>
<keyword evidence="9" id="KW-0482">Metalloprotease</keyword>
<evidence type="ECO:0000313" key="15">
    <source>
        <dbReference type="Proteomes" id="UP000549394"/>
    </source>
</evidence>
<dbReference type="PRINTS" id="PR00765">
    <property type="entry name" value="CRBOXYPTASEA"/>
</dbReference>
<evidence type="ECO:0000256" key="5">
    <source>
        <dbReference type="ARBA" id="ARBA00022723"/>
    </source>
</evidence>
<dbReference type="Pfam" id="PF02244">
    <property type="entry name" value="Propep_M14"/>
    <property type="match status" value="1"/>
</dbReference>
<dbReference type="InterPro" id="IPR000834">
    <property type="entry name" value="Peptidase_M14"/>
</dbReference>
<comment type="caution">
    <text evidence="14">The sequence shown here is derived from an EMBL/GenBank/DDBJ whole genome shotgun (WGS) entry which is preliminary data.</text>
</comment>
<comment type="caution">
    <text evidence="11">Lacks conserved residue(s) required for the propagation of feature annotation.</text>
</comment>
<keyword evidence="8" id="KW-0862">Zinc</keyword>
<dbReference type="InterPro" id="IPR036990">
    <property type="entry name" value="M14A-like_propep"/>
</dbReference>
<keyword evidence="4" id="KW-0645">Protease</keyword>
<keyword evidence="7" id="KW-0378">Hydrolase</keyword>
<proteinExistence type="inferred from homology"/>
<dbReference type="PROSITE" id="PS52035">
    <property type="entry name" value="PEPTIDASE_M14"/>
    <property type="match status" value="1"/>
</dbReference>
<feature type="chain" id="PRO_5029713371" evidence="12">
    <location>
        <begin position="17"/>
        <end position="359"/>
    </location>
</feature>
<feature type="domain" description="Peptidase M14" evidence="13">
    <location>
        <begin position="114"/>
        <end position="359"/>
    </location>
</feature>
<keyword evidence="5" id="KW-0479">Metal-binding</keyword>
<dbReference type="InterPro" id="IPR057246">
    <property type="entry name" value="CARBOXYPEPT_ZN_1"/>
</dbReference>
<keyword evidence="6 12" id="KW-0732">Signal</keyword>
<evidence type="ECO:0000256" key="12">
    <source>
        <dbReference type="SAM" id="SignalP"/>
    </source>
</evidence>
<evidence type="ECO:0000256" key="7">
    <source>
        <dbReference type="ARBA" id="ARBA00022801"/>
    </source>
</evidence>
<dbReference type="PANTHER" id="PTHR11705">
    <property type="entry name" value="PROTEASE FAMILY M14 CARBOXYPEPTIDASE A,B"/>
    <property type="match status" value="1"/>
</dbReference>
<name>A0A7I8VCI4_9ANNE</name>
<dbReference type="PANTHER" id="PTHR11705:SF91">
    <property type="entry name" value="FI01817P-RELATED"/>
    <property type="match status" value="1"/>
</dbReference>
<comment type="similarity">
    <text evidence="2 11">Belongs to the peptidase M14 family.</text>
</comment>
<reference evidence="14 15" key="1">
    <citation type="submission" date="2020-08" db="EMBL/GenBank/DDBJ databases">
        <authorList>
            <person name="Hejnol A."/>
        </authorList>
    </citation>
    <scope>NUCLEOTIDE SEQUENCE [LARGE SCALE GENOMIC DNA]</scope>
</reference>
<dbReference type="GO" id="GO:0006508">
    <property type="term" value="P:proteolysis"/>
    <property type="evidence" value="ECO:0007669"/>
    <property type="project" value="UniProtKB-KW"/>
</dbReference>
<comment type="cofactor">
    <cofactor evidence="1">
        <name>Zn(2+)</name>
        <dbReference type="ChEBI" id="CHEBI:29105"/>
    </cofactor>
</comment>
<dbReference type="Gene3D" id="3.40.630.10">
    <property type="entry name" value="Zn peptidases"/>
    <property type="match status" value="1"/>
</dbReference>
<evidence type="ECO:0000256" key="4">
    <source>
        <dbReference type="ARBA" id="ARBA00022670"/>
    </source>
</evidence>
<dbReference type="GO" id="GO:0004181">
    <property type="term" value="F:metallocarboxypeptidase activity"/>
    <property type="evidence" value="ECO:0007669"/>
    <property type="project" value="InterPro"/>
</dbReference>
<evidence type="ECO:0000256" key="1">
    <source>
        <dbReference type="ARBA" id="ARBA00001947"/>
    </source>
</evidence>
<dbReference type="OrthoDB" id="3626597at2759"/>
<keyword evidence="15" id="KW-1185">Reference proteome</keyword>
<evidence type="ECO:0000256" key="11">
    <source>
        <dbReference type="PROSITE-ProRule" id="PRU01379"/>
    </source>
</evidence>
<evidence type="ECO:0000256" key="3">
    <source>
        <dbReference type="ARBA" id="ARBA00022645"/>
    </source>
</evidence>
<dbReference type="SUPFAM" id="SSF53187">
    <property type="entry name" value="Zn-dependent exopeptidases"/>
    <property type="match status" value="1"/>
</dbReference>
<evidence type="ECO:0000256" key="10">
    <source>
        <dbReference type="ARBA" id="ARBA00023157"/>
    </source>
</evidence>
<dbReference type="PROSITE" id="PS00132">
    <property type="entry name" value="CARBOXYPEPT_ZN_1"/>
    <property type="match status" value="1"/>
</dbReference>
<dbReference type="SUPFAM" id="SSF54897">
    <property type="entry name" value="Protease propeptides/inhibitors"/>
    <property type="match status" value="1"/>
</dbReference>
<protein>
    <submittedName>
        <fullName evidence="14">DgyrCDS3209</fullName>
    </submittedName>
</protein>
<evidence type="ECO:0000313" key="14">
    <source>
        <dbReference type="EMBL" id="CAD5114061.1"/>
    </source>
</evidence>
<evidence type="ECO:0000256" key="9">
    <source>
        <dbReference type="ARBA" id="ARBA00023049"/>
    </source>
</evidence>